<evidence type="ECO:0000256" key="1">
    <source>
        <dbReference type="SAM" id="MobiDB-lite"/>
    </source>
</evidence>
<evidence type="ECO:0000313" key="3">
    <source>
        <dbReference type="WBParaSite" id="ACAC_0000180901-mRNA-1"/>
    </source>
</evidence>
<name>A0A0K0CWI2_ANGCA</name>
<feature type="region of interest" description="Disordered" evidence="1">
    <location>
        <begin position="133"/>
        <end position="156"/>
    </location>
</feature>
<evidence type="ECO:0000313" key="2">
    <source>
        <dbReference type="Proteomes" id="UP000035642"/>
    </source>
</evidence>
<sequence length="156" mass="17233">MIVRRIKDQISKEIGDGPALNLARAMSSVCQSTTNVIFRSRDTSISLASQIMLEMDRLPKKAHQNVWQATAPQQEIRDNYGTALVFALEADRKAGGQLYDADLPAEYDQAECFEILTDFADERVRHSQSAILLDQYDSGEDPPSDPDDNIGAAGSE</sequence>
<dbReference type="WBParaSite" id="ACAC_0000180901-mRNA-1">
    <property type="protein sequence ID" value="ACAC_0000180901-mRNA-1"/>
    <property type="gene ID" value="ACAC_0000180901"/>
</dbReference>
<reference evidence="3" key="2">
    <citation type="submission" date="2017-02" db="UniProtKB">
        <authorList>
            <consortium name="WormBaseParasite"/>
        </authorList>
    </citation>
    <scope>IDENTIFICATION</scope>
</reference>
<accession>A0A0K0CWI2</accession>
<dbReference type="Proteomes" id="UP000035642">
    <property type="component" value="Unassembled WGS sequence"/>
</dbReference>
<reference evidence="2" key="1">
    <citation type="submission" date="2012-09" db="EMBL/GenBank/DDBJ databases">
        <authorList>
            <person name="Martin A.A."/>
        </authorList>
    </citation>
    <scope>NUCLEOTIDE SEQUENCE</scope>
</reference>
<feature type="compositionally biased region" description="Acidic residues" evidence="1">
    <location>
        <begin position="137"/>
        <end position="148"/>
    </location>
</feature>
<organism evidence="2 3">
    <name type="scientific">Angiostrongylus cantonensis</name>
    <name type="common">Rat lungworm</name>
    <dbReference type="NCBI Taxonomy" id="6313"/>
    <lineage>
        <taxon>Eukaryota</taxon>
        <taxon>Metazoa</taxon>
        <taxon>Ecdysozoa</taxon>
        <taxon>Nematoda</taxon>
        <taxon>Chromadorea</taxon>
        <taxon>Rhabditida</taxon>
        <taxon>Rhabditina</taxon>
        <taxon>Rhabditomorpha</taxon>
        <taxon>Strongyloidea</taxon>
        <taxon>Metastrongylidae</taxon>
        <taxon>Angiostrongylus</taxon>
    </lineage>
</organism>
<protein>
    <submittedName>
        <fullName evidence="3">Ferritin-like domain-containing protein</fullName>
    </submittedName>
</protein>
<keyword evidence="2" id="KW-1185">Reference proteome</keyword>
<proteinExistence type="predicted"/>
<dbReference type="AlphaFoldDB" id="A0A0K0CWI2"/>